<feature type="signal peptide" evidence="4">
    <location>
        <begin position="1"/>
        <end position="15"/>
    </location>
</feature>
<dbReference type="InterPro" id="IPR052953">
    <property type="entry name" value="Ser-rich/MCO-related"/>
</dbReference>
<dbReference type="GO" id="GO:0009055">
    <property type="term" value="F:electron transfer activity"/>
    <property type="evidence" value="ECO:0007669"/>
    <property type="project" value="InterPro"/>
</dbReference>
<evidence type="ECO:0000256" key="3">
    <source>
        <dbReference type="SAM" id="MobiDB-lite"/>
    </source>
</evidence>
<dbReference type="Gene3D" id="2.60.40.420">
    <property type="entry name" value="Cupredoxins - blue copper proteins"/>
    <property type="match status" value="1"/>
</dbReference>
<dbReference type="GO" id="GO:0005507">
    <property type="term" value="F:copper ion binding"/>
    <property type="evidence" value="ECO:0007669"/>
    <property type="project" value="InterPro"/>
</dbReference>
<dbReference type="Pfam" id="PF00127">
    <property type="entry name" value="Copper-bind"/>
    <property type="match status" value="1"/>
</dbReference>
<dbReference type="PANTHER" id="PTHR34883">
    <property type="entry name" value="SERINE-RICH PROTEIN, PUTATIVE-RELATED-RELATED"/>
    <property type="match status" value="1"/>
</dbReference>
<feature type="compositionally biased region" description="Low complexity" evidence="3">
    <location>
        <begin position="152"/>
        <end position="193"/>
    </location>
</feature>
<sequence length="214" mass="21665">MKSIGILALAGAVAAEVHKIEVGGSGGLVFNPNNVRAAQGDIIEYHFYAKNHSVVQSDYDTPCQLAKSNGFYSGYFPVSDGESKSVFQITVNNTNPIWFYCSQGNHCSQGMVGVINPPADDKNGGLEDYRKKAASFTGKAGDSAAAFGGQITSSTGGTNGSTTTSPSGTATNSGSPSSTSASSSPSSTPNTAPGLQAAVGGVLGALGLTIWSLV</sequence>
<feature type="chain" id="PRO_5040139058" description="Blue (type 1) copper domain-containing protein" evidence="4">
    <location>
        <begin position="16"/>
        <end position="214"/>
    </location>
</feature>
<dbReference type="Proteomes" id="UP000829685">
    <property type="component" value="Unassembled WGS sequence"/>
</dbReference>
<reference evidence="6" key="1">
    <citation type="submission" date="2021-03" db="EMBL/GenBank/DDBJ databases">
        <title>Revisited historic fungal species revealed as producer of novel bioactive compounds through whole genome sequencing and comparative genomics.</title>
        <authorList>
            <person name="Vignolle G.A."/>
            <person name="Hochenegger N."/>
            <person name="Mach R.L."/>
            <person name="Mach-Aigner A.R."/>
            <person name="Javad Rahimi M."/>
            <person name="Salim K.A."/>
            <person name="Chan C.M."/>
            <person name="Lim L.B.L."/>
            <person name="Cai F."/>
            <person name="Druzhinina I.S."/>
            <person name="U'Ren J.M."/>
            <person name="Derntl C."/>
        </authorList>
    </citation>
    <scope>NUCLEOTIDE SEQUENCE</scope>
    <source>
        <strain evidence="6">TUCIM 5799</strain>
    </source>
</reference>
<keyword evidence="4" id="KW-0732">Signal</keyword>
<dbReference type="InterPro" id="IPR000923">
    <property type="entry name" value="BlueCu_1"/>
</dbReference>
<protein>
    <recommendedName>
        <fullName evidence="5">Blue (type 1) copper domain-containing protein</fullName>
    </recommendedName>
</protein>
<name>A0A9P9WH82_9PEZI</name>
<comment type="caution">
    <text evidence="6">The sequence shown here is derived from an EMBL/GenBank/DDBJ whole genome shotgun (WGS) entry which is preliminary data.</text>
</comment>
<gene>
    <name evidence="6" type="ORF">JX265_009027</name>
</gene>
<evidence type="ECO:0000259" key="5">
    <source>
        <dbReference type="Pfam" id="PF00127"/>
    </source>
</evidence>
<dbReference type="SUPFAM" id="SSF49503">
    <property type="entry name" value="Cupredoxins"/>
    <property type="match status" value="1"/>
</dbReference>
<evidence type="ECO:0000256" key="2">
    <source>
        <dbReference type="ARBA" id="ARBA00023008"/>
    </source>
</evidence>
<keyword evidence="2" id="KW-0186">Copper</keyword>
<keyword evidence="7" id="KW-1185">Reference proteome</keyword>
<organism evidence="6 7">
    <name type="scientific">Neoarthrinium moseri</name>
    <dbReference type="NCBI Taxonomy" id="1658444"/>
    <lineage>
        <taxon>Eukaryota</taxon>
        <taxon>Fungi</taxon>
        <taxon>Dikarya</taxon>
        <taxon>Ascomycota</taxon>
        <taxon>Pezizomycotina</taxon>
        <taxon>Sordariomycetes</taxon>
        <taxon>Xylariomycetidae</taxon>
        <taxon>Amphisphaeriales</taxon>
        <taxon>Apiosporaceae</taxon>
        <taxon>Neoarthrinium</taxon>
    </lineage>
</organism>
<dbReference type="AlphaFoldDB" id="A0A9P9WH82"/>
<feature type="region of interest" description="Disordered" evidence="3">
    <location>
        <begin position="148"/>
        <end position="193"/>
    </location>
</feature>
<evidence type="ECO:0000313" key="7">
    <source>
        <dbReference type="Proteomes" id="UP000829685"/>
    </source>
</evidence>
<evidence type="ECO:0000256" key="4">
    <source>
        <dbReference type="SAM" id="SignalP"/>
    </source>
</evidence>
<dbReference type="InterPro" id="IPR008972">
    <property type="entry name" value="Cupredoxin"/>
</dbReference>
<evidence type="ECO:0000256" key="1">
    <source>
        <dbReference type="ARBA" id="ARBA00022723"/>
    </source>
</evidence>
<dbReference type="PANTHER" id="PTHR34883:SF15">
    <property type="entry name" value="EXTRACELLULAR SERINE-RICH PROTEIN"/>
    <property type="match status" value="1"/>
</dbReference>
<accession>A0A9P9WH82</accession>
<proteinExistence type="predicted"/>
<keyword evidence="1" id="KW-0479">Metal-binding</keyword>
<evidence type="ECO:0000313" key="6">
    <source>
        <dbReference type="EMBL" id="KAI1862981.1"/>
    </source>
</evidence>
<feature type="domain" description="Blue (type 1) copper" evidence="5">
    <location>
        <begin position="23"/>
        <end position="115"/>
    </location>
</feature>
<dbReference type="CDD" id="cd00920">
    <property type="entry name" value="Cupredoxin"/>
    <property type="match status" value="1"/>
</dbReference>
<dbReference type="EMBL" id="JAFIMR010000026">
    <property type="protein sequence ID" value="KAI1862981.1"/>
    <property type="molecule type" value="Genomic_DNA"/>
</dbReference>